<evidence type="ECO:0000259" key="2">
    <source>
        <dbReference type="Pfam" id="PF13088"/>
    </source>
</evidence>
<feature type="domain" description="Sialidase" evidence="2">
    <location>
        <begin position="233"/>
        <end position="402"/>
    </location>
</feature>
<accession>A0AAU7D280</accession>
<keyword evidence="1" id="KW-1133">Transmembrane helix</keyword>
<keyword evidence="3" id="KW-0326">Glycosidase</keyword>
<dbReference type="GO" id="GO:0016798">
    <property type="term" value="F:hydrolase activity, acting on glycosyl bonds"/>
    <property type="evidence" value="ECO:0007669"/>
    <property type="project" value="UniProtKB-KW"/>
</dbReference>
<keyword evidence="1" id="KW-0812">Transmembrane</keyword>
<organism evidence="3">
    <name type="scientific">Edaphobacter paludis</name>
    <dbReference type="NCBI Taxonomy" id="3035702"/>
    <lineage>
        <taxon>Bacteria</taxon>
        <taxon>Pseudomonadati</taxon>
        <taxon>Acidobacteriota</taxon>
        <taxon>Terriglobia</taxon>
        <taxon>Terriglobales</taxon>
        <taxon>Acidobacteriaceae</taxon>
        <taxon>Edaphobacter</taxon>
    </lineage>
</organism>
<dbReference type="AlphaFoldDB" id="A0AAU7D280"/>
<dbReference type="EMBL" id="CP121194">
    <property type="protein sequence ID" value="XBH11240.1"/>
    <property type="molecule type" value="Genomic_DNA"/>
</dbReference>
<gene>
    <name evidence="3" type="ORF">P4G45_05785</name>
    <name evidence="4" type="ORF">P8936_05760</name>
</gene>
<proteinExistence type="predicted"/>
<dbReference type="InterPro" id="IPR011040">
    <property type="entry name" value="Sialidase"/>
</dbReference>
<keyword evidence="3" id="KW-0378">Hydrolase</keyword>
<reference evidence="3" key="1">
    <citation type="submission" date="2023-03" db="EMBL/GenBank/DDBJ databases">
        <title>Edaphobacter sp.</title>
        <authorList>
            <person name="Huber K.J."/>
            <person name="Papendorf J."/>
            <person name="Pilke C."/>
            <person name="Bunk B."/>
            <person name="Sproeer C."/>
            <person name="Pester M."/>
        </authorList>
    </citation>
    <scope>NUCLEOTIDE SEQUENCE</scope>
    <source>
        <strain evidence="3">DSM 109919</strain>
        <strain evidence="4">DSM 109920</strain>
    </source>
</reference>
<dbReference type="CDD" id="cd15482">
    <property type="entry name" value="Sialidase_non-viral"/>
    <property type="match status" value="1"/>
</dbReference>
<evidence type="ECO:0000313" key="4">
    <source>
        <dbReference type="EMBL" id="XBH14669.1"/>
    </source>
</evidence>
<dbReference type="EC" id="3.2.1.-" evidence="3"/>
<name>A0AAU7D280_9BACT</name>
<protein>
    <submittedName>
        <fullName evidence="3">Sialidase family protein</fullName>
        <ecNumber evidence="3">3.2.1.-</ecNumber>
    </submittedName>
</protein>
<feature type="transmembrane region" description="Helical" evidence="1">
    <location>
        <begin position="9"/>
        <end position="29"/>
    </location>
</feature>
<dbReference type="RefSeq" id="WP_348268728.1">
    <property type="nucleotide sequence ID" value="NZ_CP121194.1"/>
</dbReference>
<dbReference type="InterPro" id="IPR036278">
    <property type="entry name" value="Sialidase_sf"/>
</dbReference>
<evidence type="ECO:0000256" key="1">
    <source>
        <dbReference type="SAM" id="Phobius"/>
    </source>
</evidence>
<dbReference type="KEGG" id="epl:P4G45_05785"/>
<keyword evidence="1" id="KW-0472">Membrane</keyword>
<dbReference type="EMBL" id="CP121195">
    <property type="protein sequence ID" value="XBH14669.1"/>
    <property type="molecule type" value="Genomic_DNA"/>
</dbReference>
<dbReference type="Gene3D" id="2.120.10.10">
    <property type="match status" value="1"/>
</dbReference>
<dbReference type="SUPFAM" id="SSF50939">
    <property type="entry name" value="Sialidases"/>
    <property type="match status" value="1"/>
</dbReference>
<accession>A0AAU7DAB5</accession>
<dbReference type="Pfam" id="PF13088">
    <property type="entry name" value="BNR_2"/>
    <property type="match status" value="1"/>
</dbReference>
<evidence type="ECO:0000313" key="3">
    <source>
        <dbReference type="EMBL" id="XBH11240.1"/>
    </source>
</evidence>
<sequence>MTRSSINRTIAISLTLAFLLIIAFLLWQYTRPLIQTQHQAFVFEPHPHVLGIEAKRPIIAATVTGGLYLLAVEKTELILRMSHEAGEHWMPPTTLSSSGETVNTSAENAPQLVAHGMYAFALWQQKNDSDETQLVEARSSGMGTTPPVTTLVTDKPATDKSYSGFATLAVAPNGDVYAAWLDGRDNTSGSTGTFNVYLARSTDRGATFHHNVKVATLACPCCRPSVAIAANGKVYVAYRHVYADNERDIAVATSTDHGEHFGAPVRIANDRWKLFGCPESGPVLAVQGDKLIVAWYTATGGHPGIRLTSSSDGGQTFSKEISVSKGIEGANHPYLSMADDGTIALVFSGRQSTKSGDWNSLTPYALRIDTKGHVSATTHIPADTSGERYPTASLSPDGDIYVIWSGSDAPQAALIRGASL</sequence>